<evidence type="ECO:0000256" key="1">
    <source>
        <dbReference type="SAM" id="MobiDB-lite"/>
    </source>
</evidence>
<dbReference type="AlphaFoldDB" id="A0A0G4EWP9"/>
<evidence type="ECO:0000313" key="3">
    <source>
        <dbReference type="EMBL" id="CEM03407.1"/>
    </source>
</evidence>
<sequence>MTGPLAPAWALAVAAVSTLCLFVWRLLWRWNRRASRAASERFDVHGYEGTTLHYRMPRGDKPANRFSYFIRMDLMNLSTPVDTWLVRFNRSRHLKHREGRPLNEEVLRLCQEQAANSTAEGAAVLDGRRLRMYVLTGADYLGYSFNPISIVFVCDDDTGDLLYLVHEVHNIPWLERTAYVTPVRPTARPPTPPTPSSVASDGSEIDANGDESDDWCEVELSHSLQDKKMHVSPFNPHSGLVYRFTYPHLDRLHLRRRPVQTSDGPTSTSTPRPASLGWHLPDRIEMKVSVMDKQTHQSIMFAAIDLRRGEFSLLRWPRSLLTVFRIHLEAFLLYVRGFVICDHPKWDVRGYVFQDPERHNMHHTLPPDSHFNKRD</sequence>
<dbReference type="EMBL" id="CDMY01000340">
    <property type="protein sequence ID" value="CEM03407.1"/>
    <property type="molecule type" value="Genomic_DNA"/>
</dbReference>
<reference evidence="3 4" key="1">
    <citation type="submission" date="2014-11" db="EMBL/GenBank/DDBJ databases">
        <authorList>
            <person name="Zhu J."/>
            <person name="Qi W."/>
            <person name="Song R."/>
        </authorList>
    </citation>
    <scope>NUCLEOTIDE SEQUENCE [LARGE SCALE GENOMIC DNA]</scope>
</reference>
<keyword evidence="2" id="KW-1133">Transmembrane helix</keyword>
<dbReference type="Proteomes" id="UP000041254">
    <property type="component" value="Unassembled WGS sequence"/>
</dbReference>
<feature type="region of interest" description="Disordered" evidence="1">
    <location>
        <begin position="184"/>
        <end position="212"/>
    </location>
</feature>
<name>A0A0G4EWP9_VITBC</name>
<proteinExistence type="predicted"/>
<dbReference type="Pfam" id="PF07103">
    <property type="entry name" value="DUF1365"/>
    <property type="match status" value="1"/>
</dbReference>
<accession>A0A0G4EWP9</accession>
<dbReference type="InterPro" id="IPR010775">
    <property type="entry name" value="DUF1365"/>
</dbReference>
<keyword evidence="2" id="KW-0472">Membrane</keyword>
<dbReference type="InParanoid" id="A0A0G4EWP9"/>
<feature type="compositionally biased region" description="Polar residues" evidence="1">
    <location>
        <begin position="259"/>
        <end position="272"/>
    </location>
</feature>
<keyword evidence="4" id="KW-1185">Reference proteome</keyword>
<evidence type="ECO:0000256" key="2">
    <source>
        <dbReference type="SAM" id="Phobius"/>
    </source>
</evidence>
<feature type="transmembrane region" description="Helical" evidence="2">
    <location>
        <begin position="6"/>
        <end position="27"/>
    </location>
</feature>
<keyword evidence="2" id="KW-0812">Transmembrane</keyword>
<evidence type="ECO:0000313" key="4">
    <source>
        <dbReference type="Proteomes" id="UP000041254"/>
    </source>
</evidence>
<dbReference type="VEuPathDB" id="CryptoDB:Vbra_13872"/>
<dbReference type="PANTHER" id="PTHR33973">
    <property type="entry name" value="OS07G0153300 PROTEIN"/>
    <property type="match status" value="1"/>
</dbReference>
<feature type="region of interest" description="Disordered" evidence="1">
    <location>
        <begin position="256"/>
        <end position="276"/>
    </location>
</feature>
<dbReference type="PANTHER" id="PTHR33973:SF4">
    <property type="entry name" value="OS07G0153300 PROTEIN"/>
    <property type="match status" value="1"/>
</dbReference>
<evidence type="ECO:0008006" key="5">
    <source>
        <dbReference type="Google" id="ProtNLM"/>
    </source>
</evidence>
<organism evidence="3 4">
    <name type="scientific">Vitrella brassicaformis (strain CCMP3155)</name>
    <dbReference type="NCBI Taxonomy" id="1169540"/>
    <lineage>
        <taxon>Eukaryota</taxon>
        <taxon>Sar</taxon>
        <taxon>Alveolata</taxon>
        <taxon>Colpodellida</taxon>
        <taxon>Vitrellaceae</taxon>
        <taxon>Vitrella</taxon>
    </lineage>
</organism>
<protein>
    <recommendedName>
        <fullName evidence="5">DUF1365 domain-containing protein</fullName>
    </recommendedName>
</protein>
<feature type="compositionally biased region" description="Acidic residues" evidence="1">
    <location>
        <begin position="203"/>
        <end position="212"/>
    </location>
</feature>
<gene>
    <name evidence="3" type="ORF">Vbra_13872</name>
</gene>